<dbReference type="AlphaFoldDB" id="A0A8T1AXM2"/>
<protein>
    <submittedName>
        <fullName evidence="1">Uncharacterized protein</fullName>
    </submittedName>
</protein>
<evidence type="ECO:0000313" key="2">
    <source>
        <dbReference type="Proteomes" id="UP000736787"/>
    </source>
</evidence>
<name>A0A8T1AXM2_9STRA</name>
<accession>A0A8T1AXM2</accession>
<reference evidence="1" key="1">
    <citation type="submission" date="2018-10" db="EMBL/GenBank/DDBJ databases">
        <title>Effector identification in a new, highly contiguous assembly of the strawberry crown rot pathogen Phytophthora cactorum.</title>
        <authorList>
            <person name="Armitage A.D."/>
            <person name="Nellist C.F."/>
            <person name="Bates H."/>
            <person name="Vickerstaff R.J."/>
            <person name="Harrison R.J."/>
        </authorList>
    </citation>
    <scope>NUCLEOTIDE SEQUENCE</scope>
    <source>
        <strain evidence="1">4040</strain>
    </source>
</reference>
<gene>
    <name evidence="1" type="ORF">PC117_g24584</name>
</gene>
<evidence type="ECO:0000313" key="1">
    <source>
        <dbReference type="EMBL" id="KAG2889977.1"/>
    </source>
</evidence>
<dbReference type="Proteomes" id="UP000736787">
    <property type="component" value="Unassembled WGS sequence"/>
</dbReference>
<comment type="caution">
    <text evidence="1">The sequence shown here is derived from an EMBL/GenBank/DDBJ whole genome shotgun (WGS) entry which is preliminary data.</text>
</comment>
<dbReference type="EMBL" id="RCMK01001683">
    <property type="protein sequence ID" value="KAG2889977.1"/>
    <property type="molecule type" value="Genomic_DNA"/>
</dbReference>
<sequence length="75" mass="7855">MACCKTLTEVKNIIWHGCFTLDLPQMRAWIGADLAALPQTSGGMAVPDLRTELIAMTGSGTCITGVAMIEGVSSV</sequence>
<proteinExistence type="predicted"/>
<organism evidence="1 2">
    <name type="scientific">Phytophthora cactorum</name>
    <dbReference type="NCBI Taxonomy" id="29920"/>
    <lineage>
        <taxon>Eukaryota</taxon>
        <taxon>Sar</taxon>
        <taxon>Stramenopiles</taxon>
        <taxon>Oomycota</taxon>
        <taxon>Peronosporomycetes</taxon>
        <taxon>Peronosporales</taxon>
        <taxon>Peronosporaceae</taxon>
        <taxon>Phytophthora</taxon>
    </lineage>
</organism>